<evidence type="ECO:0000313" key="14">
    <source>
        <dbReference type="Proteomes" id="UP000245412"/>
    </source>
</evidence>
<keyword evidence="4 10" id="KW-0597">Phosphoprotein</keyword>
<comment type="caution">
    <text evidence="13">The sequence shown here is derived from an EMBL/GenBank/DDBJ whole genome shotgun (WGS) entry which is preliminary data.</text>
</comment>
<evidence type="ECO:0000259" key="11">
    <source>
        <dbReference type="PROSITE" id="PS01124"/>
    </source>
</evidence>
<evidence type="ECO:0000256" key="6">
    <source>
        <dbReference type="ARBA" id="ARBA00023015"/>
    </source>
</evidence>
<dbReference type="Pfam" id="PF00072">
    <property type="entry name" value="Response_reg"/>
    <property type="match status" value="1"/>
</dbReference>
<dbReference type="GO" id="GO:0003700">
    <property type="term" value="F:DNA-binding transcription factor activity"/>
    <property type="evidence" value="ECO:0007669"/>
    <property type="project" value="InterPro"/>
</dbReference>
<dbReference type="SUPFAM" id="SSF52172">
    <property type="entry name" value="CheY-like"/>
    <property type="match status" value="1"/>
</dbReference>
<dbReference type="GO" id="GO:0043565">
    <property type="term" value="F:sequence-specific DNA binding"/>
    <property type="evidence" value="ECO:0007669"/>
    <property type="project" value="InterPro"/>
</dbReference>
<dbReference type="InterPro" id="IPR018062">
    <property type="entry name" value="HTH_AraC-typ_CS"/>
</dbReference>
<evidence type="ECO:0000256" key="9">
    <source>
        <dbReference type="ARBA" id="ARBA00024867"/>
    </source>
</evidence>
<feature type="domain" description="HTH araC/xylS-type" evidence="11">
    <location>
        <begin position="409"/>
        <end position="507"/>
    </location>
</feature>
<gene>
    <name evidence="13" type="ORF">C7383_104192</name>
</gene>
<dbReference type="PROSITE" id="PS00041">
    <property type="entry name" value="HTH_ARAC_FAMILY_1"/>
    <property type="match status" value="1"/>
</dbReference>
<protein>
    <recommendedName>
        <fullName evidence="2">Stage 0 sporulation protein A homolog</fullName>
    </recommendedName>
</protein>
<dbReference type="PANTHER" id="PTHR42713">
    <property type="entry name" value="HISTIDINE KINASE-RELATED"/>
    <property type="match status" value="1"/>
</dbReference>
<keyword evidence="8" id="KW-0804">Transcription</keyword>
<evidence type="ECO:0000256" key="5">
    <source>
        <dbReference type="ARBA" id="ARBA00023012"/>
    </source>
</evidence>
<evidence type="ECO:0000259" key="12">
    <source>
        <dbReference type="PROSITE" id="PS50110"/>
    </source>
</evidence>
<dbReference type="PROSITE" id="PS50110">
    <property type="entry name" value="RESPONSE_REGULATORY"/>
    <property type="match status" value="1"/>
</dbReference>
<dbReference type="EMBL" id="QGGY01000004">
    <property type="protein sequence ID" value="PWJ76746.1"/>
    <property type="molecule type" value="Genomic_DNA"/>
</dbReference>
<accession>A0AB73T5Q0</accession>
<evidence type="ECO:0000256" key="4">
    <source>
        <dbReference type="ARBA" id="ARBA00022553"/>
    </source>
</evidence>
<dbReference type="InterPro" id="IPR011006">
    <property type="entry name" value="CheY-like_superfamily"/>
</dbReference>
<dbReference type="InterPro" id="IPR051552">
    <property type="entry name" value="HptR"/>
</dbReference>
<keyword evidence="5" id="KW-0902">Two-component regulatory system</keyword>
<dbReference type="GO" id="GO:0000160">
    <property type="term" value="P:phosphorelay signal transduction system"/>
    <property type="evidence" value="ECO:0007669"/>
    <property type="project" value="UniProtKB-KW"/>
</dbReference>
<keyword evidence="6" id="KW-0805">Transcription regulation</keyword>
<keyword evidence="3" id="KW-0963">Cytoplasm</keyword>
<feature type="domain" description="Response regulatory" evidence="12">
    <location>
        <begin position="2"/>
        <end position="119"/>
    </location>
</feature>
<keyword evidence="7" id="KW-0238">DNA-binding</keyword>
<comment type="function">
    <text evidence="9">May play the central regulatory role in sporulation. It may be an element of the effector pathway responsible for the activation of sporulation genes in response to nutritional stress. Spo0A may act in concert with spo0H (a sigma factor) to control the expression of some genes that are critical to the sporulation process.</text>
</comment>
<sequence length="509" mass="58010">MKVLIADDEMHIRNGLRTGIDWESLGIDMVLTAEDGREAHLVCQKERPEIIITDIRMPGMDGLELTGQAGRSLGAKKVIILSGYSEFEYAKKAIGLGVVDYLLKPVNIRELSELVEKCAADIREEERREGLTRQEKIRDILDKKLPAEEIRNILYRKGGEILCPPEIAVGAVSLDKSYGRYIQGYEKVRGDVPGSRTVYLAEADEVLVYMAEIRTREERSGYYAEFAGLLNAVNRKLAGMGSCSMGVSGRGAVTDIPQLFEQAKKALAHRMYLGDGSCIYFDMARLNQEKMYPFLQFDRRRARESVEMLRIDQLRELISVHFDEMKRMKCTDVKAAQELCVTIKNVVFDVMREKGVDIAGILDSNQELFQSQMEYTSLDGYEAWICDYCDLLLRGLKDLSGKCYSAVISKAVDYMNQHYGEDITLKSLAEKVNKSASYFSCIFKKEMGVNFNEYLNQVRIKNAMEMLRLPDVVIYEVAEKTGFHDYKYFTKVFRKLCGCSPTEYINHKK</sequence>
<evidence type="ECO:0000256" key="1">
    <source>
        <dbReference type="ARBA" id="ARBA00004496"/>
    </source>
</evidence>
<dbReference type="PROSITE" id="PS01124">
    <property type="entry name" value="HTH_ARAC_FAMILY_2"/>
    <property type="match status" value="1"/>
</dbReference>
<name>A0AB73T5Q0_9FIRM</name>
<dbReference type="Gene3D" id="3.40.50.2300">
    <property type="match status" value="1"/>
</dbReference>
<evidence type="ECO:0000256" key="2">
    <source>
        <dbReference type="ARBA" id="ARBA00018672"/>
    </source>
</evidence>
<dbReference type="RefSeq" id="WP_109625888.1">
    <property type="nucleotide sequence ID" value="NZ_JANKBI010000019.1"/>
</dbReference>
<organism evidence="13 14">
    <name type="scientific">Murimonas intestini</name>
    <dbReference type="NCBI Taxonomy" id="1337051"/>
    <lineage>
        <taxon>Bacteria</taxon>
        <taxon>Bacillati</taxon>
        <taxon>Bacillota</taxon>
        <taxon>Clostridia</taxon>
        <taxon>Lachnospirales</taxon>
        <taxon>Lachnospiraceae</taxon>
        <taxon>Murimonas</taxon>
    </lineage>
</organism>
<dbReference type="SMART" id="SM00342">
    <property type="entry name" value="HTH_ARAC"/>
    <property type="match status" value="1"/>
</dbReference>
<dbReference type="InterPro" id="IPR001789">
    <property type="entry name" value="Sig_transdc_resp-reg_receiver"/>
</dbReference>
<evidence type="ECO:0000256" key="8">
    <source>
        <dbReference type="ARBA" id="ARBA00023163"/>
    </source>
</evidence>
<dbReference type="Gene3D" id="1.10.10.60">
    <property type="entry name" value="Homeodomain-like"/>
    <property type="match status" value="2"/>
</dbReference>
<evidence type="ECO:0000313" key="13">
    <source>
        <dbReference type="EMBL" id="PWJ76746.1"/>
    </source>
</evidence>
<evidence type="ECO:0000256" key="7">
    <source>
        <dbReference type="ARBA" id="ARBA00023125"/>
    </source>
</evidence>
<reference evidence="13 14" key="1">
    <citation type="submission" date="2018-05" db="EMBL/GenBank/DDBJ databases">
        <authorList>
            <person name="Goeker M."/>
            <person name="Huntemann M."/>
            <person name="Clum A."/>
            <person name="Pillay M."/>
            <person name="Palaniappan K."/>
            <person name="Varghese N."/>
            <person name="Mikhailova N."/>
            <person name="Stamatis D."/>
            <person name="Reddy T."/>
            <person name="Daum C."/>
            <person name="Shapiro N."/>
            <person name="Ivanova N."/>
            <person name="Kyrpides N."/>
            <person name="Woyke T."/>
        </authorList>
    </citation>
    <scope>NUCLEOTIDE SEQUENCE [LARGE SCALE GENOMIC DNA]</scope>
    <source>
        <strain evidence="13 14">DSM 26524</strain>
    </source>
</reference>
<keyword evidence="14" id="KW-1185">Reference proteome</keyword>
<feature type="modified residue" description="4-aspartylphosphate" evidence="10">
    <location>
        <position position="54"/>
    </location>
</feature>
<evidence type="ECO:0000256" key="3">
    <source>
        <dbReference type="ARBA" id="ARBA00022490"/>
    </source>
</evidence>
<dbReference type="Proteomes" id="UP000245412">
    <property type="component" value="Unassembled WGS sequence"/>
</dbReference>
<comment type="subcellular location">
    <subcellularLocation>
        <location evidence="1">Cytoplasm</location>
    </subcellularLocation>
</comment>
<dbReference type="PANTHER" id="PTHR42713:SF3">
    <property type="entry name" value="TRANSCRIPTIONAL REGULATORY PROTEIN HPTR"/>
    <property type="match status" value="1"/>
</dbReference>
<proteinExistence type="predicted"/>
<dbReference type="GO" id="GO:0005737">
    <property type="term" value="C:cytoplasm"/>
    <property type="evidence" value="ECO:0007669"/>
    <property type="project" value="UniProtKB-SubCell"/>
</dbReference>
<dbReference type="Pfam" id="PF12833">
    <property type="entry name" value="HTH_18"/>
    <property type="match status" value="1"/>
</dbReference>
<dbReference type="SMART" id="SM00448">
    <property type="entry name" value="REC"/>
    <property type="match status" value="1"/>
</dbReference>
<dbReference type="SUPFAM" id="SSF46689">
    <property type="entry name" value="Homeodomain-like"/>
    <property type="match status" value="2"/>
</dbReference>
<dbReference type="InterPro" id="IPR018060">
    <property type="entry name" value="HTH_AraC"/>
</dbReference>
<dbReference type="AlphaFoldDB" id="A0AB73T5Q0"/>
<dbReference type="CDD" id="cd17536">
    <property type="entry name" value="REC_YesN-like"/>
    <property type="match status" value="1"/>
</dbReference>
<evidence type="ECO:0000256" key="10">
    <source>
        <dbReference type="PROSITE-ProRule" id="PRU00169"/>
    </source>
</evidence>
<dbReference type="InterPro" id="IPR009057">
    <property type="entry name" value="Homeodomain-like_sf"/>
</dbReference>